<keyword evidence="1" id="KW-0472">Membrane</keyword>
<sequence length="308" mass="35694">MLMKIRKFFGVLLVIISVIFGAASFGLGYGEPIFITLIMYLMLGIFPLILALLLFKGRSVIAFKVSNLRSLFVNKRVRVYILITIITPILLNFVDSLSRNKMKRLAGSENVYFANISEGWLGYTIVFISLIVFMAFSGIFVLGWKNSEKSLRYTFIITLIFTILISVMINDDYKAINKNEIIISTLGNKEKIPWSDVKHAYLKGKITSDGFKKSSGSSFKWKFEFVLKNGDTEEFGPFTYFKYNLRDSLNIKKLLADKNISLTIDQLSDEEWEYVQIDMEYEEQVKPEDFYSLFQYDPESGEYYYIQY</sequence>
<feature type="transmembrane region" description="Helical" evidence="1">
    <location>
        <begin position="76"/>
        <end position="94"/>
    </location>
</feature>
<feature type="transmembrane region" description="Helical" evidence="1">
    <location>
        <begin position="151"/>
        <end position="169"/>
    </location>
</feature>
<proteinExistence type="predicted"/>
<feature type="transmembrane region" description="Helical" evidence="1">
    <location>
        <begin position="120"/>
        <end position="144"/>
    </location>
</feature>
<accession>A0ABW5BTX8</accession>
<feature type="transmembrane region" description="Helical" evidence="1">
    <location>
        <begin position="33"/>
        <end position="55"/>
    </location>
</feature>
<name>A0ABW5BTX8_9BACI</name>
<keyword evidence="1" id="KW-0812">Transmembrane</keyword>
<feature type="transmembrane region" description="Helical" evidence="1">
    <location>
        <begin position="7"/>
        <end position="27"/>
    </location>
</feature>
<dbReference type="EMBL" id="JBHUIK010000001">
    <property type="protein sequence ID" value="MFD2212226.1"/>
    <property type="molecule type" value="Genomic_DNA"/>
</dbReference>
<gene>
    <name evidence="2" type="ORF">ACFSKK_00710</name>
</gene>
<evidence type="ECO:0000313" key="2">
    <source>
        <dbReference type="EMBL" id="MFD2212226.1"/>
    </source>
</evidence>
<reference evidence="3" key="1">
    <citation type="journal article" date="2019" name="Int. J. Syst. Evol. Microbiol.">
        <title>The Global Catalogue of Microorganisms (GCM) 10K type strain sequencing project: providing services to taxonomists for standard genome sequencing and annotation.</title>
        <authorList>
            <consortium name="The Broad Institute Genomics Platform"/>
            <consortium name="The Broad Institute Genome Sequencing Center for Infectious Disease"/>
            <person name="Wu L."/>
            <person name="Ma J."/>
        </authorList>
    </citation>
    <scope>NUCLEOTIDE SEQUENCE [LARGE SCALE GENOMIC DNA]</scope>
    <source>
        <strain evidence="3">CGMCC 1.15474</strain>
    </source>
</reference>
<protein>
    <submittedName>
        <fullName evidence="2">Uncharacterized protein</fullName>
    </submittedName>
</protein>
<evidence type="ECO:0000313" key="3">
    <source>
        <dbReference type="Proteomes" id="UP001597318"/>
    </source>
</evidence>
<keyword evidence="1" id="KW-1133">Transmembrane helix</keyword>
<keyword evidence="3" id="KW-1185">Reference proteome</keyword>
<organism evidence="2 3">
    <name type="scientific">Metabacillus endolithicus</name>
    <dbReference type="NCBI Taxonomy" id="1535204"/>
    <lineage>
        <taxon>Bacteria</taxon>
        <taxon>Bacillati</taxon>
        <taxon>Bacillota</taxon>
        <taxon>Bacilli</taxon>
        <taxon>Bacillales</taxon>
        <taxon>Bacillaceae</taxon>
        <taxon>Metabacillus</taxon>
    </lineage>
</organism>
<dbReference type="Proteomes" id="UP001597318">
    <property type="component" value="Unassembled WGS sequence"/>
</dbReference>
<comment type="caution">
    <text evidence="2">The sequence shown here is derived from an EMBL/GenBank/DDBJ whole genome shotgun (WGS) entry which is preliminary data.</text>
</comment>
<evidence type="ECO:0000256" key="1">
    <source>
        <dbReference type="SAM" id="Phobius"/>
    </source>
</evidence>
<dbReference type="RefSeq" id="WP_379049454.1">
    <property type="nucleotide sequence ID" value="NZ_JBHUIK010000001.1"/>
</dbReference>